<feature type="non-terminal residue" evidence="1">
    <location>
        <position position="1"/>
    </location>
</feature>
<accession>A0A5J9VTA2</accession>
<name>A0A5J9VTA2_9POAL</name>
<evidence type="ECO:0000313" key="1">
    <source>
        <dbReference type="EMBL" id="TVU39399.1"/>
    </source>
</evidence>
<dbReference type="OrthoDB" id="912215at2759"/>
<organism evidence="1 2">
    <name type="scientific">Eragrostis curvula</name>
    <name type="common">weeping love grass</name>
    <dbReference type="NCBI Taxonomy" id="38414"/>
    <lineage>
        <taxon>Eukaryota</taxon>
        <taxon>Viridiplantae</taxon>
        <taxon>Streptophyta</taxon>
        <taxon>Embryophyta</taxon>
        <taxon>Tracheophyta</taxon>
        <taxon>Spermatophyta</taxon>
        <taxon>Magnoliopsida</taxon>
        <taxon>Liliopsida</taxon>
        <taxon>Poales</taxon>
        <taxon>Poaceae</taxon>
        <taxon>PACMAD clade</taxon>
        <taxon>Chloridoideae</taxon>
        <taxon>Eragrostideae</taxon>
        <taxon>Eragrostidinae</taxon>
        <taxon>Eragrostis</taxon>
    </lineage>
</organism>
<proteinExistence type="predicted"/>
<sequence length="66" mass="7655">MDFIPQADALFLKGICHETQLLFDLLMSTLTPGKERKEKEWCNLFQEAGFSNYKIRSVLGFRSVIE</sequence>
<comment type="caution">
    <text evidence="1">The sequence shown here is derived from an EMBL/GenBank/DDBJ whole genome shotgun (WGS) entry which is preliminary data.</text>
</comment>
<dbReference type="PROSITE" id="PS51683">
    <property type="entry name" value="SAM_OMT_II"/>
    <property type="match status" value="1"/>
</dbReference>
<feature type="non-terminal residue" evidence="1">
    <location>
        <position position="66"/>
    </location>
</feature>
<dbReference type="Gene3D" id="3.40.50.150">
    <property type="entry name" value="Vaccinia Virus protein VP39"/>
    <property type="match status" value="1"/>
</dbReference>
<dbReference type="InterPro" id="IPR016461">
    <property type="entry name" value="COMT-like"/>
</dbReference>
<dbReference type="SUPFAM" id="SSF53335">
    <property type="entry name" value="S-adenosyl-L-methionine-dependent methyltransferases"/>
    <property type="match status" value="1"/>
</dbReference>
<keyword evidence="2" id="KW-1185">Reference proteome</keyword>
<dbReference type="GO" id="GO:0008168">
    <property type="term" value="F:methyltransferase activity"/>
    <property type="evidence" value="ECO:0007669"/>
    <property type="project" value="InterPro"/>
</dbReference>
<evidence type="ECO:0008006" key="3">
    <source>
        <dbReference type="Google" id="ProtNLM"/>
    </source>
</evidence>
<protein>
    <recommendedName>
        <fullName evidence="3">O-methyltransferase domain-containing protein</fullName>
    </recommendedName>
</protein>
<dbReference type="EMBL" id="RWGY01000007">
    <property type="protein sequence ID" value="TVU39399.1"/>
    <property type="molecule type" value="Genomic_DNA"/>
</dbReference>
<dbReference type="AlphaFoldDB" id="A0A5J9VTA2"/>
<dbReference type="Proteomes" id="UP000324897">
    <property type="component" value="Chromosome 4"/>
</dbReference>
<gene>
    <name evidence="1" type="ORF">EJB05_12815</name>
</gene>
<reference evidence="1 2" key="1">
    <citation type="journal article" date="2019" name="Sci. Rep.">
        <title>A high-quality genome of Eragrostis curvula grass provides insights into Poaceae evolution and supports new strategies to enhance forage quality.</title>
        <authorList>
            <person name="Carballo J."/>
            <person name="Santos B.A.C.M."/>
            <person name="Zappacosta D."/>
            <person name="Garbus I."/>
            <person name="Selva J.P."/>
            <person name="Gallo C.A."/>
            <person name="Diaz A."/>
            <person name="Albertini E."/>
            <person name="Caccamo M."/>
            <person name="Echenique V."/>
        </authorList>
    </citation>
    <scope>NUCLEOTIDE SEQUENCE [LARGE SCALE GENOMIC DNA]</scope>
    <source>
        <strain evidence="2">cv. Victoria</strain>
        <tissue evidence="1">Leaf</tissue>
    </source>
</reference>
<dbReference type="Gramene" id="TVU39399">
    <property type="protein sequence ID" value="TVU39399"/>
    <property type="gene ID" value="EJB05_12815"/>
</dbReference>
<dbReference type="InterPro" id="IPR029063">
    <property type="entry name" value="SAM-dependent_MTases_sf"/>
</dbReference>
<evidence type="ECO:0000313" key="2">
    <source>
        <dbReference type="Proteomes" id="UP000324897"/>
    </source>
</evidence>